<comment type="caution">
    <text evidence="1">The sequence shown here is derived from an EMBL/GenBank/DDBJ whole genome shotgun (WGS) entry which is preliminary data.</text>
</comment>
<keyword evidence="2" id="KW-1185">Reference proteome</keyword>
<organism evidence="1 2">
    <name type="scientific">Dipteronia sinensis</name>
    <dbReference type="NCBI Taxonomy" id="43782"/>
    <lineage>
        <taxon>Eukaryota</taxon>
        <taxon>Viridiplantae</taxon>
        <taxon>Streptophyta</taxon>
        <taxon>Embryophyta</taxon>
        <taxon>Tracheophyta</taxon>
        <taxon>Spermatophyta</taxon>
        <taxon>Magnoliopsida</taxon>
        <taxon>eudicotyledons</taxon>
        <taxon>Gunneridae</taxon>
        <taxon>Pentapetalae</taxon>
        <taxon>rosids</taxon>
        <taxon>malvids</taxon>
        <taxon>Sapindales</taxon>
        <taxon>Sapindaceae</taxon>
        <taxon>Hippocastanoideae</taxon>
        <taxon>Acereae</taxon>
        <taxon>Dipteronia</taxon>
    </lineage>
</organism>
<accession>A0AAD9ZYM6</accession>
<dbReference type="EMBL" id="JANJYJ010000008">
    <property type="protein sequence ID" value="KAK3195312.1"/>
    <property type="molecule type" value="Genomic_DNA"/>
</dbReference>
<evidence type="ECO:0000313" key="1">
    <source>
        <dbReference type="EMBL" id="KAK3195312.1"/>
    </source>
</evidence>
<name>A0AAD9ZYM6_9ROSI</name>
<dbReference type="Proteomes" id="UP001281410">
    <property type="component" value="Unassembled WGS sequence"/>
</dbReference>
<reference evidence="1" key="1">
    <citation type="journal article" date="2023" name="Plant J.">
        <title>Genome sequences and population genomics provide insights into the demographic history, inbreeding, and mutation load of two 'living fossil' tree species of Dipteronia.</title>
        <authorList>
            <person name="Feng Y."/>
            <person name="Comes H.P."/>
            <person name="Chen J."/>
            <person name="Zhu S."/>
            <person name="Lu R."/>
            <person name="Zhang X."/>
            <person name="Li P."/>
            <person name="Qiu J."/>
            <person name="Olsen K.M."/>
            <person name="Qiu Y."/>
        </authorList>
    </citation>
    <scope>NUCLEOTIDE SEQUENCE</scope>
    <source>
        <strain evidence="1">NBL</strain>
    </source>
</reference>
<sequence>MFNGLLRLGDRICTQLKLVDLVNYQITSLTLSSEYTNTLRMHFRLIGNPVCIVKGLANTIYRNLALRAFRFHHFNEFVAKLLVFARSDKFSFMKLDNGMFNGLLILGDRICTHLKLVDLVNYQITSLTLSSEYTDTIRCDNLSA</sequence>
<evidence type="ECO:0000313" key="2">
    <source>
        <dbReference type="Proteomes" id="UP001281410"/>
    </source>
</evidence>
<gene>
    <name evidence="1" type="ORF">Dsin_026622</name>
</gene>
<protein>
    <submittedName>
        <fullName evidence="1">Uncharacterized protein</fullName>
    </submittedName>
</protein>
<proteinExistence type="predicted"/>
<dbReference type="AlphaFoldDB" id="A0AAD9ZYM6"/>